<feature type="non-terminal residue" evidence="1">
    <location>
        <position position="1"/>
    </location>
</feature>
<protein>
    <submittedName>
        <fullName evidence="1">Uncharacterized protein</fullName>
    </submittedName>
</protein>
<proteinExistence type="predicted"/>
<gene>
    <name evidence="1" type="ORF">LCGC14_2217690</name>
</gene>
<evidence type="ECO:0000313" key="1">
    <source>
        <dbReference type="EMBL" id="KKL59203.1"/>
    </source>
</evidence>
<sequence>NPIAVDAAGAYTYYASPGFYKEQLCLGGTCVTRTVLMGSDAAIALMDTIELDRTNRDVVLSRESANRLKLASGDAFELDELSAGILNDIRVVDGNKFTTTQLAEDDLGANPGLVIVPSTYAGADPTSISGGITVLHLQKGDDSPVKQNVFWEAGQLDIVDQDGWVFQVNNHDYRDNANWSTGASPATSSLMALGWTTPATGGFSANDEAKVLALSMEHHHPTMPGVGLVIKVNPGVNNAGPIWGQNIGMSNNGFTGHGNIMALEINLGIDASGTFQPSPTGAAHVSGLVLTESSTGGVGKRSTAAINIFGTAAGQNWYHGININNNDTGANDMAYGLRMQNTIERPIDLLATTGQTQLGSILLPGLTEGGIAFQRNTGSAMRRALYVATGTDTLVLRTPGTGLQVQDEDENVIFTFQEDQNVVAGGRIAFKATVTLDDTGTPGIGGGNVFITGGTTAITAFDDGVNGQVIYILSAHSVTITDGAALSLAGAVPYAMTVDDTLTLMSHGGNWFEIARSVN</sequence>
<name>A0A0F9DBV3_9ZZZZ</name>
<organism evidence="1">
    <name type="scientific">marine sediment metagenome</name>
    <dbReference type="NCBI Taxonomy" id="412755"/>
    <lineage>
        <taxon>unclassified sequences</taxon>
        <taxon>metagenomes</taxon>
        <taxon>ecological metagenomes</taxon>
    </lineage>
</organism>
<reference evidence="1" key="1">
    <citation type="journal article" date="2015" name="Nature">
        <title>Complex archaea that bridge the gap between prokaryotes and eukaryotes.</title>
        <authorList>
            <person name="Spang A."/>
            <person name="Saw J.H."/>
            <person name="Jorgensen S.L."/>
            <person name="Zaremba-Niedzwiedzka K."/>
            <person name="Martijn J."/>
            <person name="Lind A.E."/>
            <person name="van Eijk R."/>
            <person name="Schleper C."/>
            <person name="Guy L."/>
            <person name="Ettema T.J."/>
        </authorList>
    </citation>
    <scope>NUCLEOTIDE SEQUENCE</scope>
</reference>
<dbReference type="EMBL" id="LAZR01029568">
    <property type="protein sequence ID" value="KKL59203.1"/>
    <property type="molecule type" value="Genomic_DNA"/>
</dbReference>
<dbReference type="AlphaFoldDB" id="A0A0F9DBV3"/>
<comment type="caution">
    <text evidence="1">The sequence shown here is derived from an EMBL/GenBank/DDBJ whole genome shotgun (WGS) entry which is preliminary data.</text>
</comment>
<accession>A0A0F9DBV3</accession>